<dbReference type="Gene3D" id="2.10.90.10">
    <property type="entry name" value="Cystine-knot cytokines"/>
    <property type="match status" value="1"/>
</dbReference>
<name>A0A8S3ZBX0_9EUPU</name>
<evidence type="ECO:0000313" key="3">
    <source>
        <dbReference type="Proteomes" id="UP000678393"/>
    </source>
</evidence>
<evidence type="ECO:0000259" key="1">
    <source>
        <dbReference type="Pfam" id="PF16077"/>
    </source>
</evidence>
<sequence>MMSNIPLLYCLLYYRTGRQLKPVDRAANFQTHLEGDSLFLQDSARNQTFSSSTLDPPWMYHSRRPDLNRLCYNINPQTIEGTHGHVYNPDVCYAKTFSDIGKIFPHGFTSEHELHKIILRLNWAGTTQTACQQQTNCGQVCSEEIGYEVTTEVTDFNGQNHTVINLQNAYQFIPSGKCLNENTFCSGGQARCKQVYRAHWTLVWSSVAGVQLVAHEVPSHCECINFGTSSQTSSFANAGHSAGAEGAGV</sequence>
<keyword evidence="3" id="KW-1185">Reference proteome</keyword>
<dbReference type="EMBL" id="CAJHNH020002476">
    <property type="protein sequence ID" value="CAG5126843.1"/>
    <property type="molecule type" value="Genomic_DNA"/>
</dbReference>
<dbReference type="InterPro" id="IPR032104">
    <property type="entry name" value="Spaetzle"/>
</dbReference>
<comment type="caution">
    <text evidence="2">The sequence shown here is derived from an EMBL/GenBank/DDBJ whole genome shotgun (WGS) entry which is preliminary data.</text>
</comment>
<dbReference type="OrthoDB" id="6046294at2759"/>
<dbReference type="AlphaFoldDB" id="A0A8S3ZBX0"/>
<dbReference type="InterPro" id="IPR029034">
    <property type="entry name" value="Cystine-knot_cytokine"/>
</dbReference>
<dbReference type="Pfam" id="PF16077">
    <property type="entry name" value="Spaetzle"/>
    <property type="match status" value="1"/>
</dbReference>
<accession>A0A8S3ZBX0</accession>
<feature type="domain" description="Spaetzle" evidence="1">
    <location>
        <begin position="140"/>
        <end position="223"/>
    </location>
</feature>
<gene>
    <name evidence="2" type="ORF">CUNI_LOCUS12401</name>
</gene>
<dbReference type="SUPFAM" id="SSF57501">
    <property type="entry name" value="Cystine-knot cytokines"/>
    <property type="match status" value="1"/>
</dbReference>
<dbReference type="Proteomes" id="UP000678393">
    <property type="component" value="Unassembled WGS sequence"/>
</dbReference>
<protein>
    <recommendedName>
        <fullName evidence="1">Spaetzle domain-containing protein</fullName>
    </recommendedName>
</protein>
<evidence type="ECO:0000313" key="2">
    <source>
        <dbReference type="EMBL" id="CAG5126843.1"/>
    </source>
</evidence>
<proteinExistence type="predicted"/>
<reference evidence="2" key="1">
    <citation type="submission" date="2021-04" db="EMBL/GenBank/DDBJ databases">
        <authorList>
            <consortium name="Molecular Ecology Group"/>
        </authorList>
    </citation>
    <scope>NUCLEOTIDE SEQUENCE</scope>
</reference>
<organism evidence="2 3">
    <name type="scientific">Candidula unifasciata</name>
    <dbReference type="NCBI Taxonomy" id="100452"/>
    <lineage>
        <taxon>Eukaryota</taxon>
        <taxon>Metazoa</taxon>
        <taxon>Spiralia</taxon>
        <taxon>Lophotrochozoa</taxon>
        <taxon>Mollusca</taxon>
        <taxon>Gastropoda</taxon>
        <taxon>Heterobranchia</taxon>
        <taxon>Euthyneura</taxon>
        <taxon>Panpulmonata</taxon>
        <taxon>Eupulmonata</taxon>
        <taxon>Stylommatophora</taxon>
        <taxon>Helicina</taxon>
        <taxon>Helicoidea</taxon>
        <taxon>Geomitridae</taxon>
        <taxon>Candidula</taxon>
    </lineage>
</organism>